<dbReference type="PANTHER" id="PTHR12050">
    <property type="entry name" value="LEPTIN RECEPTOR-RELATED"/>
    <property type="match status" value="1"/>
</dbReference>
<feature type="transmembrane region" description="Helical" evidence="6">
    <location>
        <begin position="121"/>
        <end position="141"/>
    </location>
</feature>
<protein>
    <submittedName>
        <fullName evidence="7">Vacuolar protein sorting-associated protein 55</fullName>
    </submittedName>
</protein>
<evidence type="ECO:0000256" key="3">
    <source>
        <dbReference type="ARBA" id="ARBA00022692"/>
    </source>
</evidence>
<evidence type="ECO:0000313" key="7">
    <source>
        <dbReference type="EMBL" id="KAJ2778894.1"/>
    </source>
</evidence>
<evidence type="ECO:0000256" key="4">
    <source>
        <dbReference type="ARBA" id="ARBA00022989"/>
    </source>
</evidence>
<comment type="similarity">
    <text evidence="2">Belongs to the OB-RGRP/VPS55 family.</text>
</comment>
<dbReference type="Proteomes" id="UP001140217">
    <property type="component" value="Unassembled WGS sequence"/>
</dbReference>
<keyword evidence="4 6" id="KW-1133">Transmembrane helix</keyword>
<dbReference type="AlphaFoldDB" id="A0A9W8LGE3"/>
<proteinExistence type="inferred from homology"/>
<evidence type="ECO:0000313" key="8">
    <source>
        <dbReference type="Proteomes" id="UP001140217"/>
    </source>
</evidence>
<evidence type="ECO:0000256" key="1">
    <source>
        <dbReference type="ARBA" id="ARBA00004141"/>
    </source>
</evidence>
<organism evidence="7 8">
    <name type="scientific">Coemansia javaensis</name>
    <dbReference type="NCBI Taxonomy" id="2761396"/>
    <lineage>
        <taxon>Eukaryota</taxon>
        <taxon>Fungi</taxon>
        <taxon>Fungi incertae sedis</taxon>
        <taxon>Zoopagomycota</taxon>
        <taxon>Kickxellomycotina</taxon>
        <taxon>Kickxellomycetes</taxon>
        <taxon>Kickxellales</taxon>
        <taxon>Kickxellaceae</taxon>
        <taxon>Coemansia</taxon>
    </lineage>
</organism>
<reference evidence="7" key="1">
    <citation type="submission" date="2022-07" db="EMBL/GenBank/DDBJ databases">
        <title>Phylogenomic reconstructions and comparative analyses of Kickxellomycotina fungi.</title>
        <authorList>
            <person name="Reynolds N.K."/>
            <person name="Stajich J.E."/>
            <person name="Barry K."/>
            <person name="Grigoriev I.V."/>
            <person name="Crous P."/>
            <person name="Smith M.E."/>
        </authorList>
    </citation>
    <scope>NUCLEOTIDE SEQUENCE</scope>
    <source>
        <strain evidence="7">NBRC 105414</strain>
    </source>
</reference>
<keyword evidence="3 6" id="KW-0812">Transmembrane</keyword>
<feature type="transmembrane region" description="Helical" evidence="6">
    <location>
        <begin position="153"/>
        <end position="172"/>
    </location>
</feature>
<dbReference type="PANTHER" id="PTHR12050:SF0">
    <property type="entry name" value="RH04491P"/>
    <property type="match status" value="1"/>
</dbReference>
<comment type="subcellular location">
    <subcellularLocation>
        <location evidence="1">Membrane</location>
        <topology evidence="1">Multi-pass membrane protein</topology>
    </subcellularLocation>
</comment>
<accession>A0A9W8LGE3</accession>
<dbReference type="GO" id="GO:0034424">
    <property type="term" value="C:Vps55/Vps68 complex"/>
    <property type="evidence" value="ECO:0007669"/>
    <property type="project" value="TreeGrafter"/>
</dbReference>
<comment type="caution">
    <text evidence="7">The sequence shown here is derived from an EMBL/GenBank/DDBJ whole genome shotgun (WGS) entry which is preliminary data.</text>
</comment>
<dbReference type="Pfam" id="PF04133">
    <property type="entry name" value="Vps55"/>
    <property type="match status" value="1"/>
</dbReference>
<gene>
    <name evidence="7" type="primary">VPS55</name>
    <name evidence="7" type="ORF">H4R18_004322</name>
</gene>
<keyword evidence="8" id="KW-1185">Reference proteome</keyword>
<sequence length="178" mass="19163">MAQRAEWERLNAAASIDDEAVRHQHSILSLLERSHDELKWAHDPDLVHAHIQAIDAQKIAVLSVCLAAGFLLSILSCALYGNWWPLLVVATYALAPAPNAIFGQYVSADPLADASSSVADFGRFLTAVLVVSGFGLPVVLAHAEIITSTAMTMSIVGGVLVYGTIIAYSTLFRETQDF</sequence>
<dbReference type="GO" id="GO:0032511">
    <property type="term" value="P:late endosome to vacuole transport via multivesicular body sorting pathway"/>
    <property type="evidence" value="ECO:0007669"/>
    <property type="project" value="TreeGrafter"/>
</dbReference>
<dbReference type="EMBL" id="JANBUL010000204">
    <property type="protein sequence ID" value="KAJ2778894.1"/>
    <property type="molecule type" value="Genomic_DNA"/>
</dbReference>
<name>A0A9W8LGE3_9FUNG</name>
<dbReference type="OrthoDB" id="14246at2759"/>
<dbReference type="InterPro" id="IPR007262">
    <property type="entry name" value="Vps55/LEPROT"/>
</dbReference>
<evidence type="ECO:0000256" key="6">
    <source>
        <dbReference type="SAM" id="Phobius"/>
    </source>
</evidence>
<evidence type="ECO:0000256" key="5">
    <source>
        <dbReference type="ARBA" id="ARBA00023136"/>
    </source>
</evidence>
<evidence type="ECO:0000256" key="2">
    <source>
        <dbReference type="ARBA" id="ARBA00005645"/>
    </source>
</evidence>
<keyword evidence="5 6" id="KW-0472">Membrane</keyword>
<feature type="transmembrane region" description="Helical" evidence="6">
    <location>
        <begin position="59"/>
        <end position="81"/>
    </location>
</feature>